<proteinExistence type="predicted"/>
<organism evidence="2 3">
    <name type="scientific">Marchantia polymorpha</name>
    <name type="common">Common liverwort</name>
    <name type="synonym">Marchantia aquatica</name>
    <dbReference type="NCBI Taxonomy" id="3197"/>
    <lineage>
        <taxon>Eukaryota</taxon>
        <taxon>Viridiplantae</taxon>
        <taxon>Streptophyta</taxon>
        <taxon>Embryophyta</taxon>
        <taxon>Marchantiophyta</taxon>
        <taxon>Marchantiopsida</taxon>
        <taxon>Marchantiidae</taxon>
        <taxon>Marchantiales</taxon>
        <taxon>Marchantiaceae</taxon>
        <taxon>Marchantia</taxon>
    </lineage>
</organism>
<dbReference type="Proteomes" id="UP000244005">
    <property type="component" value="Unassembled WGS sequence"/>
</dbReference>
<dbReference type="PANTHER" id="PTHR35720:SF1">
    <property type="entry name" value="PROTEIN PLASTID TRANSCRIPTIONALLY ACTIVE 12, CHLOROPLASTIC"/>
    <property type="match status" value="1"/>
</dbReference>
<evidence type="ECO:0000256" key="1">
    <source>
        <dbReference type="SAM" id="MobiDB-lite"/>
    </source>
</evidence>
<dbReference type="InterPro" id="IPR034581">
    <property type="entry name" value="PTAC12"/>
</dbReference>
<dbReference type="GO" id="GO:0045893">
    <property type="term" value="P:positive regulation of DNA-templated transcription"/>
    <property type="evidence" value="ECO:0000318"/>
    <property type="project" value="GO_Central"/>
</dbReference>
<dbReference type="AlphaFoldDB" id="A0A2R6WSF9"/>
<feature type="region of interest" description="Disordered" evidence="1">
    <location>
        <begin position="172"/>
        <end position="296"/>
    </location>
</feature>
<dbReference type="OrthoDB" id="2019670at2759"/>
<feature type="region of interest" description="Disordered" evidence="1">
    <location>
        <begin position="97"/>
        <end position="157"/>
    </location>
</feature>
<dbReference type="PANTHER" id="PTHR35720">
    <property type="entry name" value="PROTEIN PLASTID TRANSCRIPTIONALLY ACTIVE 12, CHLOROPLASTIC"/>
    <property type="match status" value="1"/>
</dbReference>
<dbReference type="GO" id="GO:0005634">
    <property type="term" value="C:nucleus"/>
    <property type="evidence" value="ECO:0007669"/>
    <property type="project" value="InterPro"/>
</dbReference>
<feature type="compositionally biased region" description="Acidic residues" evidence="1">
    <location>
        <begin position="236"/>
        <end position="272"/>
    </location>
</feature>
<gene>
    <name evidence="2" type="ORF">MARPO_0061s0053</name>
</gene>
<dbReference type="OMA" id="GKEYWPE"/>
<protein>
    <submittedName>
        <fullName evidence="2">Uncharacterized protein</fullName>
    </submittedName>
</protein>
<accession>A0A2R6WSF9</accession>
<feature type="region of interest" description="Disordered" evidence="1">
    <location>
        <begin position="528"/>
        <end position="606"/>
    </location>
</feature>
<feature type="compositionally biased region" description="Acidic residues" evidence="1">
    <location>
        <begin position="542"/>
        <end position="563"/>
    </location>
</feature>
<dbReference type="GO" id="GO:0009507">
    <property type="term" value="C:chloroplast"/>
    <property type="evidence" value="ECO:0000318"/>
    <property type="project" value="GO_Central"/>
</dbReference>
<dbReference type="GO" id="GO:0042793">
    <property type="term" value="P:plastid transcription"/>
    <property type="evidence" value="ECO:0000318"/>
    <property type="project" value="GO_Central"/>
</dbReference>
<sequence length="606" mass="68684">MTAAAAAMATVPVSSQHLGFRSSHFVALPGACLPLPLPLPLRLRRRQLQQRSVSLSVSVRAVHDGASSSSSQFCRSRLENIISVVARHQATHLVVRPGSPRQRDRGGRLARAVYEDDNGLPDDAISDGPLEEPEYFSYNDPNTGEPAPTYGIRTPLPDRRFWNEDMVDITRSTQATTPFDSSRIDFSEPSEKRKMSGGRRRKNDLPPTEAQIARAKEEEAENEALLQSLKEKFSSDEEDEQTEISYVDSDDEEEEEEDEDGEEEEEDEDGEGETTSTVLDVAVESPDESSLALATIDNGEVDLTKDSKPLTNDELWWNWRKPPPDQKPWSAWQKRAGDCDTVMAAAMAETGQIELFGEKPTIAEATLARARKRVFYAERMEAEEARKKEIGAMAYYKEWVKNYNEETSKEAVQRRFEETGEEEGVQLLDMFQHQTREEYRVMQGTDIRIRRDPLTMRMREDQIKQVWGGDPVYPTVNYEQDPDSIADYRNPNMHEPIPDIVEMLRESGRLITQEEVKRLQDLEKAQELEFAEDDMLSGAVDIGDDEEGNDEEDDDEDGEDELPEVPVVATKSSQPKSSEPIEAAFRLDEEDVPKVELLEDEDEESE</sequence>
<feature type="compositionally biased region" description="Basic and acidic residues" evidence="1">
    <location>
        <begin position="182"/>
        <end position="194"/>
    </location>
</feature>
<name>A0A2R6WSF9_MARPO</name>
<reference evidence="3" key="1">
    <citation type="journal article" date="2017" name="Cell">
        <title>Insights into land plant evolution garnered from the Marchantia polymorpha genome.</title>
        <authorList>
            <person name="Bowman J.L."/>
            <person name="Kohchi T."/>
            <person name="Yamato K.T."/>
            <person name="Jenkins J."/>
            <person name="Shu S."/>
            <person name="Ishizaki K."/>
            <person name="Yamaoka S."/>
            <person name="Nishihama R."/>
            <person name="Nakamura Y."/>
            <person name="Berger F."/>
            <person name="Adam C."/>
            <person name="Aki S.S."/>
            <person name="Althoff F."/>
            <person name="Araki T."/>
            <person name="Arteaga-Vazquez M.A."/>
            <person name="Balasubrmanian S."/>
            <person name="Barry K."/>
            <person name="Bauer D."/>
            <person name="Boehm C.R."/>
            <person name="Briginshaw L."/>
            <person name="Caballero-Perez J."/>
            <person name="Catarino B."/>
            <person name="Chen F."/>
            <person name="Chiyoda S."/>
            <person name="Chovatia M."/>
            <person name="Davies K.M."/>
            <person name="Delmans M."/>
            <person name="Demura T."/>
            <person name="Dierschke T."/>
            <person name="Dolan L."/>
            <person name="Dorantes-Acosta A.E."/>
            <person name="Eklund D.M."/>
            <person name="Florent S.N."/>
            <person name="Flores-Sandoval E."/>
            <person name="Fujiyama A."/>
            <person name="Fukuzawa H."/>
            <person name="Galik B."/>
            <person name="Grimanelli D."/>
            <person name="Grimwood J."/>
            <person name="Grossniklaus U."/>
            <person name="Hamada T."/>
            <person name="Haseloff J."/>
            <person name="Hetherington A.J."/>
            <person name="Higo A."/>
            <person name="Hirakawa Y."/>
            <person name="Hundley H.N."/>
            <person name="Ikeda Y."/>
            <person name="Inoue K."/>
            <person name="Inoue S.I."/>
            <person name="Ishida S."/>
            <person name="Jia Q."/>
            <person name="Kakita M."/>
            <person name="Kanazawa T."/>
            <person name="Kawai Y."/>
            <person name="Kawashima T."/>
            <person name="Kennedy M."/>
            <person name="Kinose K."/>
            <person name="Kinoshita T."/>
            <person name="Kohara Y."/>
            <person name="Koide E."/>
            <person name="Komatsu K."/>
            <person name="Kopischke S."/>
            <person name="Kubo M."/>
            <person name="Kyozuka J."/>
            <person name="Lagercrantz U."/>
            <person name="Lin S.S."/>
            <person name="Lindquist E."/>
            <person name="Lipzen A.M."/>
            <person name="Lu C.W."/>
            <person name="De Luna E."/>
            <person name="Martienssen R.A."/>
            <person name="Minamino N."/>
            <person name="Mizutani M."/>
            <person name="Mizutani M."/>
            <person name="Mochizuki N."/>
            <person name="Monte I."/>
            <person name="Mosher R."/>
            <person name="Nagasaki H."/>
            <person name="Nakagami H."/>
            <person name="Naramoto S."/>
            <person name="Nishitani K."/>
            <person name="Ohtani M."/>
            <person name="Okamoto T."/>
            <person name="Okumura M."/>
            <person name="Phillips J."/>
            <person name="Pollak B."/>
            <person name="Reinders A."/>
            <person name="Rovekamp M."/>
            <person name="Sano R."/>
            <person name="Sawa S."/>
            <person name="Schmid M.W."/>
            <person name="Shirakawa M."/>
            <person name="Solano R."/>
            <person name="Spunde A."/>
            <person name="Suetsugu N."/>
            <person name="Sugano S."/>
            <person name="Sugiyama A."/>
            <person name="Sun R."/>
            <person name="Suzuki Y."/>
            <person name="Takenaka M."/>
            <person name="Takezawa D."/>
            <person name="Tomogane H."/>
            <person name="Tsuzuki M."/>
            <person name="Ueda T."/>
            <person name="Umeda M."/>
            <person name="Ward J.M."/>
            <person name="Watanabe Y."/>
            <person name="Yazaki K."/>
            <person name="Yokoyama R."/>
            <person name="Yoshitake Y."/>
            <person name="Yotsui I."/>
            <person name="Zachgo S."/>
            <person name="Schmutz J."/>
        </authorList>
    </citation>
    <scope>NUCLEOTIDE SEQUENCE [LARGE SCALE GENOMIC DNA]</scope>
    <source>
        <strain evidence="3">Tak-1</strain>
    </source>
</reference>
<dbReference type="EMBL" id="KZ772733">
    <property type="protein sequence ID" value="PTQ36791.1"/>
    <property type="molecule type" value="Genomic_DNA"/>
</dbReference>
<evidence type="ECO:0000313" key="2">
    <source>
        <dbReference type="EMBL" id="PTQ36791.1"/>
    </source>
</evidence>
<keyword evidence="3" id="KW-1185">Reference proteome</keyword>
<evidence type="ECO:0000313" key="3">
    <source>
        <dbReference type="Proteomes" id="UP000244005"/>
    </source>
</evidence>
<dbReference type="GO" id="GO:0009416">
    <property type="term" value="P:response to light stimulus"/>
    <property type="evidence" value="ECO:0007669"/>
    <property type="project" value="InterPro"/>
</dbReference>
<dbReference type="GO" id="GO:0090228">
    <property type="term" value="P:positive regulation of red or far-red light signaling pathway"/>
    <property type="evidence" value="ECO:0007669"/>
    <property type="project" value="InterPro"/>
</dbReference>
<dbReference type="Gramene" id="Mp1g24680.1">
    <property type="protein sequence ID" value="Mp1g24680.1.cds"/>
    <property type="gene ID" value="Mp1g24680"/>
</dbReference>